<organism evidence="2 3">
    <name type="scientific">Thiothrix lacustris</name>
    <dbReference type="NCBI Taxonomy" id="525917"/>
    <lineage>
        <taxon>Bacteria</taxon>
        <taxon>Pseudomonadati</taxon>
        <taxon>Pseudomonadota</taxon>
        <taxon>Gammaproteobacteria</taxon>
        <taxon>Thiotrichales</taxon>
        <taxon>Thiotrichaceae</taxon>
        <taxon>Thiothrix</taxon>
    </lineage>
</organism>
<dbReference type="EMBL" id="MTEJ01000400">
    <property type="protein sequence ID" value="OQX03529.1"/>
    <property type="molecule type" value="Genomic_DNA"/>
</dbReference>
<comment type="caution">
    <text evidence="2">The sequence shown here is derived from an EMBL/GenBank/DDBJ whole genome shotgun (WGS) entry which is preliminary data.</text>
</comment>
<dbReference type="Pfam" id="PF01370">
    <property type="entry name" value="Epimerase"/>
    <property type="match status" value="1"/>
</dbReference>
<dbReference type="PANTHER" id="PTHR43245:SF53">
    <property type="entry name" value="EPIMERASE-RELATED"/>
    <property type="match status" value="1"/>
</dbReference>
<dbReference type="Gene3D" id="3.90.25.10">
    <property type="entry name" value="UDP-galactose 4-epimerase, domain 1"/>
    <property type="match status" value="1"/>
</dbReference>
<dbReference type="PANTHER" id="PTHR43245">
    <property type="entry name" value="BIFUNCTIONAL POLYMYXIN RESISTANCE PROTEIN ARNA"/>
    <property type="match status" value="1"/>
</dbReference>
<dbReference type="Proteomes" id="UP000192491">
    <property type="component" value="Unassembled WGS sequence"/>
</dbReference>
<dbReference type="InterPro" id="IPR001509">
    <property type="entry name" value="Epimerase_deHydtase"/>
</dbReference>
<evidence type="ECO:0000313" key="2">
    <source>
        <dbReference type="EMBL" id="OQX03529.1"/>
    </source>
</evidence>
<dbReference type="InterPro" id="IPR020904">
    <property type="entry name" value="Sc_DH/Rdtase_CS"/>
</dbReference>
<sequence>MTLRRRVLITGAQGFTGRYLSALFQRLGDDVFALQADIRDLTVLMAEVKAINPTHIVHLAGISFTLDGKDINIYHVHLMGSENLLKACLVIKHNLQKIILVSTCHVYGLEHGDLPLVEQATPAPRTHYAISKFAMECIAESYRNDLPLLITRPFNYSGQAQEGRFLIPKLVRHFQERLPEIELGNLDIARDFSDVRWVAQIYHALLDSEYEGVVNLCSGRAISIRYILDYLRKRSGHYLQVRQTNDLIRKECLLQVGDRKRLDDWVGIAPYPFESTLDWMLFGAKV</sequence>
<dbReference type="SUPFAM" id="SSF51735">
    <property type="entry name" value="NAD(P)-binding Rossmann-fold domains"/>
    <property type="match status" value="1"/>
</dbReference>
<evidence type="ECO:0000259" key="1">
    <source>
        <dbReference type="Pfam" id="PF01370"/>
    </source>
</evidence>
<dbReference type="AlphaFoldDB" id="A0A1Y1QEE3"/>
<dbReference type="Gene3D" id="3.40.50.720">
    <property type="entry name" value="NAD(P)-binding Rossmann-like Domain"/>
    <property type="match status" value="1"/>
</dbReference>
<protein>
    <recommendedName>
        <fullName evidence="1">NAD-dependent epimerase/dehydratase domain-containing protein</fullName>
    </recommendedName>
</protein>
<gene>
    <name evidence="2" type="ORF">BWK73_39260</name>
</gene>
<feature type="domain" description="NAD-dependent epimerase/dehydratase" evidence="1">
    <location>
        <begin position="7"/>
        <end position="214"/>
    </location>
</feature>
<dbReference type="InterPro" id="IPR050177">
    <property type="entry name" value="Lipid_A_modif_metabolic_enz"/>
</dbReference>
<reference evidence="2 3" key="1">
    <citation type="submission" date="2017-01" db="EMBL/GenBank/DDBJ databases">
        <title>Novel large sulfur bacteria in the metagenomes of groundwater-fed chemosynthetic microbial mats in the Lake Huron basin.</title>
        <authorList>
            <person name="Sharrar A.M."/>
            <person name="Flood B.E."/>
            <person name="Bailey J.V."/>
            <person name="Jones D.S."/>
            <person name="Biddanda B."/>
            <person name="Ruberg S.A."/>
            <person name="Marcus D.N."/>
            <person name="Dick G.J."/>
        </authorList>
    </citation>
    <scope>NUCLEOTIDE SEQUENCE [LARGE SCALE GENOMIC DNA]</scope>
    <source>
        <strain evidence="2">A8</strain>
    </source>
</reference>
<accession>A0A1Y1QEE3</accession>
<dbReference type="InterPro" id="IPR036291">
    <property type="entry name" value="NAD(P)-bd_dom_sf"/>
</dbReference>
<proteinExistence type="predicted"/>
<evidence type="ECO:0000313" key="3">
    <source>
        <dbReference type="Proteomes" id="UP000192491"/>
    </source>
</evidence>
<dbReference type="PROSITE" id="PS00061">
    <property type="entry name" value="ADH_SHORT"/>
    <property type="match status" value="1"/>
</dbReference>
<name>A0A1Y1QEE3_9GAMM</name>